<evidence type="ECO:0000313" key="2">
    <source>
        <dbReference type="Proteomes" id="UP000887565"/>
    </source>
</evidence>
<protein>
    <submittedName>
        <fullName evidence="3">Uncharacterized protein</fullName>
    </submittedName>
</protein>
<evidence type="ECO:0000313" key="3">
    <source>
        <dbReference type="WBParaSite" id="nRc.2.0.1.t19998-RA"/>
    </source>
</evidence>
<dbReference type="WBParaSite" id="nRc.2.0.1.t19998-RA">
    <property type="protein sequence ID" value="nRc.2.0.1.t19998-RA"/>
    <property type="gene ID" value="nRc.2.0.1.g19998"/>
</dbReference>
<dbReference type="AlphaFoldDB" id="A0A915J292"/>
<name>A0A915J292_ROMCU</name>
<sequence>MKNLLENDKNYSDNRKDTNKKNHKRFNSEEKTNFNRLHTTVDRPKAHRTVLTKRIQLNDIFGNVIVVGGYVSNTKIQNDVGVTAEPGRLQSRTSHKLTLSSTEQVANW</sequence>
<organism evidence="2 3">
    <name type="scientific">Romanomermis culicivorax</name>
    <name type="common">Nematode worm</name>
    <dbReference type="NCBI Taxonomy" id="13658"/>
    <lineage>
        <taxon>Eukaryota</taxon>
        <taxon>Metazoa</taxon>
        <taxon>Ecdysozoa</taxon>
        <taxon>Nematoda</taxon>
        <taxon>Enoplea</taxon>
        <taxon>Dorylaimia</taxon>
        <taxon>Mermithida</taxon>
        <taxon>Mermithoidea</taxon>
        <taxon>Mermithidae</taxon>
        <taxon>Romanomermis</taxon>
    </lineage>
</organism>
<keyword evidence="2" id="KW-1185">Reference proteome</keyword>
<feature type="region of interest" description="Disordered" evidence="1">
    <location>
        <begin position="1"/>
        <end position="41"/>
    </location>
</feature>
<proteinExistence type="predicted"/>
<accession>A0A915J292</accession>
<dbReference type="Proteomes" id="UP000887565">
    <property type="component" value="Unplaced"/>
</dbReference>
<reference evidence="3" key="1">
    <citation type="submission" date="2022-11" db="UniProtKB">
        <authorList>
            <consortium name="WormBaseParasite"/>
        </authorList>
    </citation>
    <scope>IDENTIFICATION</scope>
</reference>
<evidence type="ECO:0000256" key="1">
    <source>
        <dbReference type="SAM" id="MobiDB-lite"/>
    </source>
</evidence>